<gene>
    <name evidence="2" type="ORF">SCOCK_50260</name>
</gene>
<reference evidence="2" key="1">
    <citation type="submission" date="2021-05" db="EMBL/GenBank/DDBJ databases">
        <authorList>
            <person name="Arsene-Ploetze F."/>
        </authorList>
    </citation>
    <scope>NUCLEOTIDE SEQUENCE</scope>
    <source>
        <strain evidence="2">DSM 42138</strain>
    </source>
</reference>
<keyword evidence="1" id="KW-1133">Transmembrane helix</keyword>
<accession>A0A9W4GTM6</accession>
<feature type="transmembrane region" description="Helical" evidence="1">
    <location>
        <begin position="106"/>
        <end position="123"/>
    </location>
</feature>
<sequence>MAVHDHARQRTGFHLPTWNRTFADGGSGTATAAADATFAARSLAAVRIAIGFIFLWAFLDKTFGWHYATRSGKDWIDGGSPTKGFLSGVSAGPLQSFFHDIAGKGWTDWLFMLGLLGIGVALVSGVALRLTAVAGTALMAMMWAAEWPPAQHLSSGGPSMSSNPLVDYHVIYALAMILFALTAAGTTWGLGRLWARIPFVHRNPWLR</sequence>
<dbReference type="EMBL" id="CAJSLV010000081">
    <property type="protein sequence ID" value="CAG6397211.1"/>
    <property type="molecule type" value="Genomic_DNA"/>
</dbReference>
<protein>
    <submittedName>
        <fullName evidence="2">Thiosulfate dehydrogenase (Quinone) large subunit</fullName>
    </submittedName>
</protein>
<comment type="caution">
    <text evidence="2">The sequence shown here is derived from an EMBL/GenBank/DDBJ whole genome shotgun (WGS) entry which is preliminary data.</text>
</comment>
<evidence type="ECO:0000256" key="1">
    <source>
        <dbReference type="SAM" id="Phobius"/>
    </source>
</evidence>
<keyword evidence="1" id="KW-0812">Transmembrane</keyword>
<keyword evidence="3" id="KW-1185">Reference proteome</keyword>
<dbReference type="AlphaFoldDB" id="A0A9W4GTM6"/>
<dbReference type="RefSeq" id="WP_251496786.1">
    <property type="nucleotide sequence ID" value="NZ_CAJSLV010000081.1"/>
</dbReference>
<name>A0A9W4GTM6_9ACTN</name>
<feature type="transmembrane region" description="Helical" evidence="1">
    <location>
        <begin position="38"/>
        <end position="59"/>
    </location>
</feature>
<evidence type="ECO:0000313" key="2">
    <source>
        <dbReference type="EMBL" id="CAG6397211.1"/>
    </source>
</evidence>
<keyword evidence="1" id="KW-0472">Membrane</keyword>
<evidence type="ECO:0000313" key="3">
    <source>
        <dbReference type="Proteomes" id="UP001152519"/>
    </source>
</evidence>
<feature type="transmembrane region" description="Helical" evidence="1">
    <location>
        <begin position="170"/>
        <end position="195"/>
    </location>
</feature>
<proteinExistence type="predicted"/>
<organism evidence="2 3">
    <name type="scientific">Actinacidiphila cocklensis</name>
    <dbReference type="NCBI Taxonomy" id="887465"/>
    <lineage>
        <taxon>Bacteria</taxon>
        <taxon>Bacillati</taxon>
        <taxon>Actinomycetota</taxon>
        <taxon>Actinomycetes</taxon>
        <taxon>Kitasatosporales</taxon>
        <taxon>Streptomycetaceae</taxon>
        <taxon>Actinacidiphila</taxon>
    </lineage>
</organism>
<dbReference type="Proteomes" id="UP001152519">
    <property type="component" value="Unassembled WGS sequence"/>
</dbReference>